<dbReference type="GO" id="GO:0006493">
    <property type="term" value="P:protein O-linked glycosylation"/>
    <property type="evidence" value="ECO:0007669"/>
    <property type="project" value="TreeGrafter"/>
</dbReference>
<dbReference type="SUPFAM" id="SSF53448">
    <property type="entry name" value="Nucleotide-diphospho-sugar transferases"/>
    <property type="match status" value="1"/>
</dbReference>
<keyword evidence="8 11" id="KW-0472">Membrane</keyword>
<dbReference type="InterPro" id="IPR029044">
    <property type="entry name" value="Nucleotide-diphossugar_trans"/>
</dbReference>
<evidence type="ECO:0000256" key="10">
    <source>
        <dbReference type="SAM" id="MobiDB-lite"/>
    </source>
</evidence>
<organism evidence="12 13">
    <name type="scientific">Pythium insidiosum</name>
    <name type="common">Pythiosis disease agent</name>
    <dbReference type="NCBI Taxonomy" id="114742"/>
    <lineage>
        <taxon>Eukaryota</taxon>
        <taxon>Sar</taxon>
        <taxon>Stramenopiles</taxon>
        <taxon>Oomycota</taxon>
        <taxon>Peronosporomycetes</taxon>
        <taxon>Pythiales</taxon>
        <taxon>Pythiaceae</taxon>
        <taxon>Pythium</taxon>
    </lineage>
</organism>
<evidence type="ECO:0000256" key="2">
    <source>
        <dbReference type="ARBA" id="ARBA00009105"/>
    </source>
</evidence>
<gene>
    <name evidence="12" type="ORF">P43SY_008345</name>
</gene>
<feature type="compositionally biased region" description="Low complexity" evidence="10">
    <location>
        <begin position="91"/>
        <end position="111"/>
    </location>
</feature>
<dbReference type="GO" id="GO:0005794">
    <property type="term" value="C:Golgi apparatus"/>
    <property type="evidence" value="ECO:0007669"/>
    <property type="project" value="TreeGrafter"/>
</dbReference>
<dbReference type="Pfam" id="PF11051">
    <property type="entry name" value="Mannosyl_trans3"/>
    <property type="match status" value="1"/>
</dbReference>
<accession>A0AAD5M692</accession>
<comment type="similarity">
    <text evidence="2">Belongs to the MNN1/MNT family.</text>
</comment>
<dbReference type="Proteomes" id="UP001209570">
    <property type="component" value="Unassembled WGS sequence"/>
</dbReference>
<proteinExistence type="inferred from homology"/>
<dbReference type="InterPro" id="IPR022751">
    <property type="entry name" value="Alpha_mannosyltransferase"/>
</dbReference>
<comment type="subcellular location">
    <subcellularLocation>
        <location evidence="1">Membrane</location>
        <topology evidence="1">Single-pass type II membrane protein</topology>
    </subcellularLocation>
</comment>
<evidence type="ECO:0000313" key="12">
    <source>
        <dbReference type="EMBL" id="KAJ0406094.1"/>
    </source>
</evidence>
<evidence type="ECO:0000256" key="1">
    <source>
        <dbReference type="ARBA" id="ARBA00004606"/>
    </source>
</evidence>
<keyword evidence="4" id="KW-0808">Transferase</keyword>
<comment type="caution">
    <text evidence="12">The sequence shown here is derived from an EMBL/GenBank/DDBJ whole genome shotgun (WGS) entry which is preliminary data.</text>
</comment>
<dbReference type="EMBL" id="JAKCXM010000036">
    <property type="protein sequence ID" value="KAJ0406094.1"/>
    <property type="molecule type" value="Genomic_DNA"/>
</dbReference>
<keyword evidence="9" id="KW-0325">Glycoprotein</keyword>
<protein>
    <submittedName>
        <fullName evidence="12">Uncharacterized protein</fullName>
    </submittedName>
</protein>
<keyword evidence="3" id="KW-0328">Glycosyltransferase</keyword>
<feature type="transmembrane region" description="Helical" evidence="11">
    <location>
        <begin position="12"/>
        <end position="31"/>
    </location>
</feature>
<dbReference type="PANTHER" id="PTHR31392">
    <property type="entry name" value="ALPHA-1,3-MANNOSYLTRANSFERASE MNN1-RELATED"/>
    <property type="match status" value="1"/>
</dbReference>
<evidence type="ECO:0000256" key="8">
    <source>
        <dbReference type="ARBA" id="ARBA00023136"/>
    </source>
</evidence>
<evidence type="ECO:0000256" key="11">
    <source>
        <dbReference type="SAM" id="Phobius"/>
    </source>
</evidence>
<sequence length="513" mass="57428">MARHHARHHQWPLLLLVAVVVAVGVYELHLLRQLVKPSGLDGFDVRERAAVLALRVPDRGSSERSAVLESNAPSADTPALRRELDDQALNATTSVPDSTTVPPATTPVPRSTAPPPVDRSRGIIIALHDGIVAMGASLIRELRCLGNHEVIQVYHCFPDELSAESRAMLTRGVSNVEIIDVCSAMLKRDPTADMKVLQSFKSYWVKPLAVYHSSLKEIILLDADVILLQDPAVVRSLAGYNRTGTTFFYDRVSPINKFLNRVGVRRSGTKIQLLHHLVEKFDYERFGLSGPRPSATLLNSRAYKGDTAHEQDSSMVLLDKRRSGGAMEVLRYLIFHTRFHYRFSWGDKEAFWLAYELAQQPYFFSPWGLALVNSVPNRDLQTHPNTMCGSMAHYLPVSHGDTALATPEVLYVNGKALLDPFPQGSVDKMLKTTHRSRFFNMKPTHVTARYRRDMYPVPTAKQNLECVHEQGTTPLPSNFRQLLLRRRFHYFAAATGLVDPLSQCLPPSPVVSS</sequence>
<dbReference type="GO" id="GO:0016020">
    <property type="term" value="C:membrane"/>
    <property type="evidence" value="ECO:0007669"/>
    <property type="project" value="UniProtKB-SubCell"/>
</dbReference>
<evidence type="ECO:0000313" key="13">
    <source>
        <dbReference type="Proteomes" id="UP001209570"/>
    </source>
</evidence>
<keyword evidence="13" id="KW-1185">Reference proteome</keyword>
<name>A0AAD5M692_PYTIN</name>
<dbReference type="AlphaFoldDB" id="A0AAD5M692"/>
<keyword evidence="5 11" id="KW-0812">Transmembrane</keyword>
<evidence type="ECO:0000256" key="6">
    <source>
        <dbReference type="ARBA" id="ARBA00022968"/>
    </source>
</evidence>
<keyword evidence="7 11" id="KW-1133">Transmembrane helix</keyword>
<dbReference type="PANTHER" id="PTHR31392:SF1">
    <property type="entry name" value="ALPHA-1,3-MANNOSYLTRANSFERASE MNN1-RELATED"/>
    <property type="match status" value="1"/>
</dbReference>
<reference evidence="12" key="1">
    <citation type="submission" date="2021-12" db="EMBL/GenBank/DDBJ databases">
        <title>Prjna785345.</title>
        <authorList>
            <person name="Rujirawat T."/>
            <person name="Krajaejun T."/>
        </authorList>
    </citation>
    <scope>NUCLEOTIDE SEQUENCE</scope>
    <source>
        <strain evidence="12">Pi057C3</strain>
    </source>
</reference>
<evidence type="ECO:0000256" key="9">
    <source>
        <dbReference type="ARBA" id="ARBA00023180"/>
    </source>
</evidence>
<feature type="region of interest" description="Disordered" evidence="10">
    <location>
        <begin position="91"/>
        <end position="116"/>
    </location>
</feature>
<evidence type="ECO:0000256" key="5">
    <source>
        <dbReference type="ARBA" id="ARBA00022692"/>
    </source>
</evidence>
<evidence type="ECO:0000256" key="3">
    <source>
        <dbReference type="ARBA" id="ARBA00022676"/>
    </source>
</evidence>
<keyword evidence="6" id="KW-0735">Signal-anchor</keyword>
<dbReference type="GO" id="GO:0000033">
    <property type="term" value="F:alpha-1,3-mannosyltransferase activity"/>
    <property type="evidence" value="ECO:0007669"/>
    <property type="project" value="TreeGrafter"/>
</dbReference>
<evidence type="ECO:0000256" key="4">
    <source>
        <dbReference type="ARBA" id="ARBA00022679"/>
    </source>
</evidence>
<evidence type="ECO:0000256" key="7">
    <source>
        <dbReference type="ARBA" id="ARBA00022989"/>
    </source>
</evidence>